<dbReference type="InterPro" id="IPR051257">
    <property type="entry name" value="Diverse_CBS-Domain"/>
</dbReference>
<sequence length="236" mass="25162">MGTEHAPAAQGVSAKRAQPPTGRDATAYVSPRTVGDVMTQTVVAVGRDADFKRIVRTMREWQVSALPVLEGDGRVIGVVSEADLLPKEEWHAQDSPLRRPRTYSEELGKAAGGTAADLMTTPAVTVHPEAFVSAAARIMAEKRIKRLPVTDAAGCLRGIVSRSDVLSVFLRPDEEIAAEIRESILGPMADTLGEVRITVQEGVVTLSGDLGDSHFVPLVVRTVLSVEGVVNVHLAV</sequence>
<name>A0ABS3X546_9ACTN</name>
<feature type="region of interest" description="Disordered" evidence="3">
    <location>
        <begin position="1"/>
        <end position="27"/>
    </location>
</feature>
<dbReference type="InterPro" id="IPR017080">
    <property type="entry name" value="UCP036990_CBS_BON"/>
</dbReference>
<evidence type="ECO:0000259" key="4">
    <source>
        <dbReference type="PROSITE" id="PS50914"/>
    </source>
</evidence>
<dbReference type="CDD" id="cd04586">
    <property type="entry name" value="CBS_pair_BON_assoc"/>
    <property type="match status" value="1"/>
</dbReference>
<keyword evidence="7" id="KW-1185">Reference proteome</keyword>
<feature type="domain" description="CBS" evidence="5">
    <location>
        <begin position="119"/>
        <end position="175"/>
    </location>
</feature>
<evidence type="ECO:0000259" key="5">
    <source>
        <dbReference type="PROSITE" id="PS51371"/>
    </source>
</evidence>
<organism evidence="6 7">
    <name type="scientific">Streptomyces oryzae</name>
    <dbReference type="NCBI Taxonomy" id="1434886"/>
    <lineage>
        <taxon>Bacteria</taxon>
        <taxon>Bacillati</taxon>
        <taxon>Actinomycetota</taxon>
        <taxon>Actinomycetes</taxon>
        <taxon>Kitasatosporales</taxon>
        <taxon>Streptomycetaceae</taxon>
        <taxon>Streptomyces</taxon>
    </lineage>
</organism>
<dbReference type="InterPro" id="IPR046342">
    <property type="entry name" value="CBS_dom_sf"/>
</dbReference>
<dbReference type="SMART" id="SM00116">
    <property type="entry name" value="CBS"/>
    <property type="match status" value="2"/>
</dbReference>
<dbReference type="Gene3D" id="3.10.580.10">
    <property type="entry name" value="CBS-domain"/>
    <property type="match status" value="1"/>
</dbReference>
<reference evidence="6 7" key="1">
    <citation type="submission" date="2020-11" db="EMBL/GenBank/DDBJ databases">
        <title>Streptomyces spirodelae sp. nov., isolated from duckweed.</title>
        <authorList>
            <person name="Saimee Y."/>
            <person name="Duangmal K."/>
        </authorList>
    </citation>
    <scope>NUCLEOTIDE SEQUENCE [LARGE SCALE GENOMIC DNA]</scope>
    <source>
        <strain evidence="6 7">S16-07</strain>
    </source>
</reference>
<dbReference type="SUPFAM" id="SSF54631">
    <property type="entry name" value="CBS-domain pair"/>
    <property type="match status" value="1"/>
</dbReference>
<feature type="domain" description="BON" evidence="4">
    <location>
        <begin position="172"/>
        <end position="236"/>
    </location>
</feature>
<protein>
    <submittedName>
        <fullName evidence="6">CBS domain-containing protein</fullName>
    </submittedName>
</protein>
<dbReference type="PROSITE" id="PS50914">
    <property type="entry name" value="BON"/>
    <property type="match status" value="1"/>
</dbReference>
<evidence type="ECO:0000256" key="3">
    <source>
        <dbReference type="SAM" id="MobiDB-lite"/>
    </source>
</evidence>
<comment type="caution">
    <text evidence="6">The sequence shown here is derived from an EMBL/GenBank/DDBJ whole genome shotgun (WGS) entry which is preliminary data.</text>
</comment>
<dbReference type="PANTHER" id="PTHR43080">
    <property type="entry name" value="CBS DOMAIN-CONTAINING PROTEIN CBSX3, MITOCHONDRIAL"/>
    <property type="match status" value="1"/>
</dbReference>
<evidence type="ECO:0000313" key="6">
    <source>
        <dbReference type="EMBL" id="MBO8190505.1"/>
    </source>
</evidence>
<gene>
    <name evidence="6" type="ORF">ITI46_02075</name>
</gene>
<dbReference type="InterPro" id="IPR000644">
    <property type="entry name" value="CBS_dom"/>
</dbReference>
<proteinExistence type="predicted"/>
<dbReference type="EMBL" id="JADKMA010000006">
    <property type="protein sequence ID" value="MBO8190505.1"/>
    <property type="molecule type" value="Genomic_DNA"/>
</dbReference>
<dbReference type="PANTHER" id="PTHR43080:SF29">
    <property type="entry name" value="OS02G0818000 PROTEIN"/>
    <property type="match status" value="1"/>
</dbReference>
<evidence type="ECO:0000256" key="2">
    <source>
        <dbReference type="PROSITE-ProRule" id="PRU00703"/>
    </source>
</evidence>
<feature type="domain" description="CBS" evidence="5">
    <location>
        <begin position="38"/>
        <end position="95"/>
    </location>
</feature>
<dbReference type="PROSITE" id="PS51371">
    <property type="entry name" value="CBS"/>
    <property type="match status" value="2"/>
</dbReference>
<evidence type="ECO:0000256" key="1">
    <source>
        <dbReference type="ARBA" id="ARBA00023122"/>
    </source>
</evidence>
<dbReference type="Proteomes" id="UP001519064">
    <property type="component" value="Unassembled WGS sequence"/>
</dbReference>
<dbReference type="Pfam" id="PF00571">
    <property type="entry name" value="CBS"/>
    <property type="match status" value="2"/>
</dbReference>
<keyword evidence="1 2" id="KW-0129">CBS domain</keyword>
<dbReference type="PIRSF" id="PIRSF036990">
    <property type="entry name" value="UCP036990_CBS_BON"/>
    <property type="match status" value="1"/>
</dbReference>
<accession>A0ABS3X546</accession>
<dbReference type="InterPro" id="IPR007055">
    <property type="entry name" value="BON_dom"/>
</dbReference>
<dbReference type="Pfam" id="PF04972">
    <property type="entry name" value="BON"/>
    <property type="match status" value="1"/>
</dbReference>
<evidence type="ECO:0000313" key="7">
    <source>
        <dbReference type="Proteomes" id="UP001519064"/>
    </source>
</evidence>